<dbReference type="Pfam" id="PF12228">
    <property type="entry name" value="DUF3604"/>
    <property type="match status" value="2"/>
</dbReference>
<name>A0A381ZN27_9ZZZZ</name>
<dbReference type="InterPro" id="IPR016195">
    <property type="entry name" value="Pol/histidinol_Pase-like"/>
</dbReference>
<keyword evidence="1" id="KW-0472">Membrane</keyword>
<dbReference type="Gene3D" id="3.20.20.140">
    <property type="entry name" value="Metal-dependent hydrolases"/>
    <property type="match status" value="1"/>
</dbReference>
<keyword evidence="1" id="KW-1133">Transmembrane helix</keyword>
<dbReference type="EMBL" id="UINC01021984">
    <property type="protein sequence ID" value="SVA90686.1"/>
    <property type="molecule type" value="Genomic_DNA"/>
</dbReference>
<evidence type="ECO:0008006" key="3">
    <source>
        <dbReference type="Google" id="ProtNLM"/>
    </source>
</evidence>
<evidence type="ECO:0000256" key="1">
    <source>
        <dbReference type="SAM" id="Phobius"/>
    </source>
</evidence>
<reference evidence="2" key="1">
    <citation type="submission" date="2018-05" db="EMBL/GenBank/DDBJ databases">
        <authorList>
            <person name="Lanie J.A."/>
            <person name="Ng W.-L."/>
            <person name="Kazmierczak K.M."/>
            <person name="Andrzejewski T.M."/>
            <person name="Davidsen T.M."/>
            <person name="Wayne K.J."/>
            <person name="Tettelin H."/>
            <person name="Glass J.I."/>
            <person name="Rusch D."/>
            <person name="Podicherti R."/>
            <person name="Tsui H.-C.T."/>
            <person name="Winkler M.E."/>
        </authorList>
    </citation>
    <scope>NUCLEOTIDE SEQUENCE</scope>
</reference>
<protein>
    <recommendedName>
        <fullName evidence="3">DUF3604 domain-containing protein</fullName>
    </recommendedName>
</protein>
<dbReference type="InterPro" id="IPR022028">
    <property type="entry name" value="DUF3604"/>
</dbReference>
<organism evidence="2">
    <name type="scientific">marine metagenome</name>
    <dbReference type="NCBI Taxonomy" id="408172"/>
    <lineage>
        <taxon>unclassified sequences</taxon>
        <taxon>metagenomes</taxon>
        <taxon>ecological metagenomes</taxon>
    </lineage>
</organism>
<evidence type="ECO:0000313" key="2">
    <source>
        <dbReference type="EMBL" id="SVA90686.1"/>
    </source>
</evidence>
<dbReference type="AlphaFoldDB" id="A0A381ZN27"/>
<feature type="transmembrane region" description="Helical" evidence="1">
    <location>
        <begin position="7"/>
        <end position="31"/>
    </location>
</feature>
<proteinExistence type="predicted"/>
<accession>A0A381ZN27</accession>
<gene>
    <name evidence="2" type="ORF">METZ01_LOCUS143540</name>
</gene>
<keyword evidence="1" id="KW-0812">Transmembrane</keyword>
<sequence length="754" mass="83786">MTTKNSVTWLILIGIGVTTGVYLLGVSLGWYGKLEGPGNIEAQPLPADLLANRKQQQQAAALDIGASTRKQILFGDLHVHTTYSSDAFRMTLPMVQGEGAHPPADACDFARVCSSLDFWALTDHAESLTPRHWTDVKQSIRQCNAVAGNPENPDVTAFVGFEWTQAGATPAQHYGHKNVIFKSVKEAELPTRPIGSAYRDVFQSIPLNLRMLPPLRDPSNRQRYYDFDRLIRTIASVPACPVGLDVHALPPDCAETALTPQVLFEKLSQWGLDSIVIPHGTTWGIYTPAGSSLKTQLAAGFHDPARQILMEVFSGHGNAEEYRDWMAVETSPDGAVSCPQPTTDYLPSCWRAGEIIRDRCLAGGIDSNECAIRATDARKQYLRLGNVGWHSVPGTDLEDWLDSGQCRDCFLPAFNYRPRGSAQYGLAITNFETAPNWPKRFRFGFIASSDNHSARPGTGFKETQRGYATDWWGYQDEVSRKIYSTDRGDPKPQAVAVDPTKIDVFNLLELERQASYFVTGGLVAIHAEERDRNAIWNAMKHKEVYGTSGERMLLWFDLLNAPGDKETITVPMGGETTMADAPKFRAHAIGAFHQNPGCPEESRTAMSPARINQLCRGECYNPSDRRKLITRIEVIRIQPQQHHAEPVRGLIEDPWRTFMCESDSSGCTIEFQDEEFVRSDRDTVYYVRAFQEPSSMINAGGLRCDVDEQGQCTQVNACYGDNRTAMDDDCLAEAEGRAWSSPIFVDYGNPDPSI</sequence>
<dbReference type="SUPFAM" id="SSF89550">
    <property type="entry name" value="PHP domain-like"/>
    <property type="match status" value="1"/>
</dbReference>